<dbReference type="EMBL" id="JBFALK010000003">
    <property type="protein sequence ID" value="MEV0968268.1"/>
    <property type="molecule type" value="Genomic_DNA"/>
</dbReference>
<dbReference type="GO" id="GO:0016746">
    <property type="term" value="F:acyltransferase activity"/>
    <property type="evidence" value="ECO:0007669"/>
    <property type="project" value="UniProtKB-KW"/>
</dbReference>
<dbReference type="PANTHER" id="PTHR42791:SF1">
    <property type="entry name" value="N-ACETYLTRANSFERASE DOMAIN-CONTAINING PROTEIN"/>
    <property type="match status" value="1"/>
</dbReference>
<dbReference type="InterPro" id="IPR000182">
    <property type="entry name" value="GNAT_dom"/>
</dbReference>
<keyword evidence="3" id="KW-1185">Reference proteome</keyword>
<dbReference type="PROSITE" id="PS51186">
    <property type="entry name" value="GNAT"/>
    <property type="match status" value="1"/>
</dbReference>
<dbReference type="EC" id="2.3.1.-" evidence="2"/>
<gene>
    <name evidence="2" type="ORF">AB0I59_06510</name>
</gene>
<sequence length="213" mass="23791">MTAEITRMTDATVAGEIIADIFSRDEITRWLIPPVRDRLPIQRRFFTMQTAHALDHGDIYGVHESGELAGVAVWFTAPFPEIPGQEEAIAAFAGEHAERYGILGQLMDKLHPHEPHHYLAFIALVRGRTGRGLGSLLLEEHHRRLDAQGMPAYLEASSEASRRLYLRHGYVDMPELLRLPGGPVMYPMWRAPSIRDGRPADGHGEDSGPDALE</sequence>
<evidence type="ECO:0000313" key="3">
    <source>
        <dbReference type="Proteomes" id="UP001551675"/>
    </source>
</evidence>
<dbReference type="Gene3D" id="3.40.630.30">
    <property type="match status" value="1"/>
</dbReference>
<dbReference type="Pfam" id="PF00583">
    <property type="entry name" value="Acetyltransf_1"/>
    <property type="match status" value="1"/>
</dbReference>
<reference evidence="2 3" key="1">
    <citation type="submission" date="2024-06" db="EMBL/GenBank/DDBJ databases">
        <title>The Natural Products Discovery Center: Release of the First 8490 Sequenced Strains for Exploring Actinobacteria Biosynthetic Diversity.</title>
        <authorList>
            <person name="Kalkreuter E."/>
            <person name="Kautsar S.A."/>
            <person name="Yang D."/>
            <person name="Bader C.D."/>
            <person name="Teijaro C.N."/>
            <person name="Fluegel L."/>
            <person name="Davis C.M."/>
            <person name="Simpson J.R."/>
            <person name="Lauterbach L."/>
            <person name="Steele A.D."/>
            <person name="Gui C."/>
            <person name="Meng S."/>
            <person name="Li G."/>
            <person name="Viehrig K."/>
            <person name="Ye F."/>
            <person name="Su P."/>
            <person name="Kiefer A.F."/>
            <person name="Nichols A."/>
            <person name="Cepeda A.J."/>
            <person name="Yan W."/>
            <person name="Fan B."/>
            <person name="Jiang Y."/>
            <person name="Adhikari A."/>
            <person name="Zheng C.-J."/>
            <person name="Schuster L."/>
            <person name="Cowan T.M."/>
            <person name="Smanski M.J."/>
            <person name="Chevrette M.G."/>
            <person name="De Carvalho L.P.S."/>
            <person name="Shen B."/>
        </authorList>
    </citation>
    <scope>NUCLEOTIDE SEQUENCE [LARGE SCALE GENOMIC DNA]</scope>
    <source>
        <strain evidence="2 3">NPDC050100</strain>
    </source>
</reference>
<dbReference type="PANTHER" id="PTHR42791">
    <property type="entry name" value="GNAT FAMILY ACETYLTRANSFERASE"/>
    <property type="match status" value="1"/>
</dbReference>
<protein>
    <submittedName>
        <fullName evidence="2">GNAT family N-acetyltransferase</fullName>
        <ecNumber evidence="2">2.3.1.-</ecNumber>
    </submittedName>
</protein>
<dbReference type="Proteomes" id="UP001551675">
    <property type="component" value="Unassembled WGS sequence"/>
</dbReference>
<keyword evidence="2" id="KW-0012">Acyltransferase</keyword>
<feature type="domain" description="N-acetyltransferase" evidence="1">
    <location>
        <begin position="49"/>
        <end position="193"/>
    </location>
</feature>
<accession>A0ABV3G9F0</accession>
<dbReference type="SUPFAM" id="SSF55729">
    <property type="entry name" value="Acyl-CoA N-acyltransferases (Nat)"/>
    <property type="match status" value="1"/>
</dbReference>
<dbReference type="InterPro" id="IPR016181">
    <property type="entry name" value="Acyl_CoA_acyltransferase"/>
</dbReference>
<evidence type="ECO:0000259" key="1">
    <source>
        <dbReference type="PROSITE" id="PS51186"/>
    </source>
</evidence>
<evidence type="ECO:0000313" key="2">
    <source>
        <dbReference type="EMBL" id="MEV0968268.1"/>
    </source>
</evidence>
<dbReference type="InterPro" id="IPR052523">
    <property type="entry name" value="Trichothecene_AcTrans"/>
</dbReference>
<proteinExistence type="predicted"/>
<dbReference type="RefSeq" id="WP_358130745.1">
    <property type="nucleotide sequence ID" value="NZ_JBFALK010000003.1"/>
</dbReference>
<organism evidence="2 3">
    <name type="scientific">Microtetraspora glauca</name>
    <dbReference type="NCBI Taxonomy" id="1996"/>
    <lineage>
        <taxon>Bacteria</taxon>
        <taxon>Bacillati</taxon>
        <taxon>Actinomycetota</taxon>
        <taxon>Actinomycetes</taxon>
        <taxon>Streptosporangiales</taxon>
        <taxon>Streptosporangiaceae</taxon>
        <taxon>Microtetraspora</taxon>
    </lineage>
</organism>
<comment type="caution">
    <text evidence="2">The sequence shown here is derived from an EMBL/GenBank/DDBJ whole genome shotgun (WGS) entry which is preliminary data.</text>
</comment>
<keyword evidence="2" id="KW-0808">Transferase</keyword>
<name>A0ABV3G9F0_MICGL</name>